<evidence type="ECO:0000256" key="7">
    <source>
        <dbReference type="ARBA" id="ARBA00023288"/>
    </source>
</evidence>
<accession>B5RQI2</accession>
<keyword evidence="11" id="KW-1185">Reference proteome</keyword>
<sequence>MIKKGKSKMRGIRGIKDKEEMRGGIWKMRGVIKRSLVIMMVMGVMGCGQQVGKEKGKSLNEVLIDVGRSAENVFYSFLELVSGTLGFTVTKDTKKSEVETYFINIGKKIASASEELEQVAVKATADIDKDSILNKTIRSAVDSAKKTLEVLRGHLDSLKDIGDSDKVGVAVSQNQGVAVAEPELKKAYNAFKGIVDTSVGLGVDRLKESNVTLAQASIGVANPENGAKVLAAGANAGAAVGDKAALIVSAVRGKEMLESIVKSAEDKAVKIEANATADTTPLEFAVGGTAANVANANAKAAAVAGGIALRSLVKGGKLAAHDNNDDKAVQSAGVSAVNKLLVSLEDIVKKTVKNVLENVKQEVDKARVPKAEV</sequence>
<reference evidence="10 11" key="1">
    <citation type="journal article" date="2008" name="PLoS Genet.">
        <title>The genome of Borrelia recurrentis, the agent of deadly louse-borne relapsing fever, is a degraded subset of tick-borne Borrelia duttonii.</title>
        <authorList>
            <person name="Lescot M."/>
            <person name="Audic S."/>
            <person name="Robert C."/>
            <person name="Nguyen T.T."/>
            <person name="Blanc G."/>
            <person name="Cutler S.J."/>
            <person name="Wincker P."/>
            <person name="Couloux A."/>
            <person name="Claverie J.-M."/>
            <person name="Raoult D."/>
            <person name="Drancourt M."/>
        </authorList>
    </citation>
    <scope>NUCLEOTIDE SEQUENCE [LARGE SCALE GENOMIC DNA]</scope>
    <source>
        <strain evidence="10 11">A1</strain>
    </source>
</reference>
<evidence type="ECO:0000256" key="9">
    <source>
        <dbReference type="SAM" id="Phobius"/>
    </source>
</evidence>
<organism evidence="10 11">
    <name type="scientific">Borrelia recurrentis (strain A1)</name>
    <dbReference type="NCBI Taxonomy" id="412418"/>
    <lineage>
        <taxon>Bacteria</taxon>
        <taxon>Pseudomonadati</taxon>
        <taxon>Spirochaetota</taxon>
        <taxon>Spirochaetia</taxon>
        <taxon>Spirochaetales</taxon>
        <taxon>Borreliaceae</taxon>
        <taxon>Borrelia</taxon>
    </lineage>
</organism>
<dbReference type="InterPro" id="IPR000680">
    <property type="entry name" value="Borrelia_lipo"/>
</dbReference>
<evidence type="ECO:0000256" key="4">
    <source>
        <dbReference type="ARBA" id="ARBA00023136"/>
    </source>
</evidence>
<keyword evidence="9" id="KW-1133">Transmembrane helix</keyword>
<dbReference type="HOGENOM" id="CLU_054711_2_0_12"/>
<protein>
    <recommendedName>
        <fullName evidence="8">Variable large protein</fullName>
    </recommendedName>
</protein>
<keyword evidence="7 8" id="KW-0449">Lipoprotein</keyword>
<comment type="subcellular location">
    <subcellularLocation>
        <location evidence="2 8">Cell outer membrane</location>
        <topology evidence="2 8">Lipid-anchor</topology>
    </subcellularLocation>
</comment>
<evidence type="ECO:0000256" key="8">
    <source>
        <dbReference type="RuleBase" id="RU363105"/>
    </source>
</evidence>
<evidence type="ECO:0000256" key="1">
    <source>
        <dbReference type="ARBA" id="ARBA00003932"/>
    </source>
</evidence>
<dbReference type="KEGG" id="bre:BRE_3"/>
<keyword evidence="6 8" id="KW-0998">Cell outer membrane</keyword>
<comment type="function">
    <text evidence="1 8">The Vlp and Vsp proteins are antigenically distinct proteins, only one vlp or vsp gene is transcriptionally active at any one time. Switching between these genes is a mechanism of host immune response evasion.</text>
</comment>
<keyword evidence="9" id="KW-0812">Transmembrane</keyword>
<dbReference type="GO" id="GO:0009279">
    <property type="term" value="C:cell outer membrane"/>
    <property type="evidence" value="ECO:0007669"/>
    <property type="project" value="UniProtKB-SubCell"/>
</dbReference>
<dbReference type="Proteomes" id="UP000000612">
    <property type="component" value="Chromosome"/>
</dbReference>
<dbReference type="SUPFAM" id="SSF74748">
    <property type="entry name" value="Variable surface antigen VlsE"/>
    <property type="match status" value="1"/>
</dbReference>
<evidence type="ECO:0000256" key="3">
    <source>
        <dbReference type="ARBA" id="ARBA00022729"/>
    </source>
</evidence>
<gene>
    <name evidence="10" type="primary">vlp-a</name>
    <name evidence="10" type="ordered locus">BRE_3</name>
</gene>
<keyword evidence="3" id="KW-0732">Signal</keyword>
<dbReference type="Pfam" id="PF00921">
    <property type="entry name" value="Lipoprotein_2"/>
    <property type="match status" value="1"/>
</dbReference>
<evidence type="ECO:0000256" key="2">
    <source>
        <dbReference type="ARBA" id="ARBA00004459"/>
    </source>
</evidence>
<evidence type="ECO:0000256" key="5">
    <source>
        <dbReference type="ARBA" id="ARBA00023139"/>
    </source>
</evidence>
<proteinExistence type="predicted"/>
<dbReference type="EMBL" id="CP000993">
    <property type="protein sequence ID" value="ACH94266.1"/>
    <property type="molecule type" value="Genomic_DNA"/>
</dbReference>
<evidence type="ECO:0000256" key="6">
    <source>
        <dbReference type="ARBA" id="ARBA00023237"/>
    </source>
</evidence>
<feature type="transmembrane region" description="Helical" evidence="9">
    <location>
        <begin position="31"/>
        <end position="51"/>
    </location>
</feature>
<name>B5RQI2_BORRA</name>
<evidence type="ECO:0000313" key="10">
    <source>
        <dbReference type="EMBL" id="ACH94266.1"/>
    </source>
</evidence>
<keyword evidence="4 8" id="KW-0472">Membrane</keyword>
<dbReference type="AlphaFoldDB" id="B5RQI2"/>
<keyword evidence="5 8" id="KW-0564">Palmitate</keyword>
<evidence type="ECO:0000313" key="11">
    <source>
        <dbReference type="Proteomes" id="UP000000612"/>
    </source>
</evidence>